<dbReference type="Proteomes" id="UP000053286">
    <property type="component" value="Unassembled WGS sequence"/>
</dbReference>
<keyword evidence="3" id="KW-1185">Reference proteome</keyword>
<evidence type="ECO:0000256" key="1">
    <source>
        <dbReference type="SAM" id="MobiDB-lite"/>
    </source>
</evidence>
<feature type="region of interest" description="Disordered" evidence="1">
    <location>
        <begin position="1"/>
        <end position="96"/>
    </location>
</feature>
<gene>
    <name evidence="2" type="ORF">AS27_12344</name>
</gene>
<evidence type="ECO:0000313" key="3">
    <source>
        <dbReference type="Proteomes" id="UP000053286"/>
    </source>
</evidence>
<organism evidence="2 3">
    <name type="scientific">Aptenodytes forsteri</name>
    <name type="common">Emperor penguin</name>
    <dbReference type="NCBI Taxonomy" id="9233"/>
    <lineage>
        <taxon>Eukaryota</taxon>
        <taxon>Metazoa</taxon>
        <taxon>Chordata</taxon>
        <taxon>Craniata</taxon>
        <taxon>Vertebrata</taxon>
        <taxon>Euteleostomi</taxon>
        <taxon>Archelosauria</taxon>
        <taxon>Archosauria</taxon>
        <taxon>Dinosauria</taxon>
        <taxon>Saurischia</taxon>
        <taxon>Theropoda</taxon>
        <taxon>Coelurosauria</taxon>
        <taxon>Aves</taxon>
        <taxon>Neognathae</taxon>
        <taxon>Neoaves</taxon>
        <taxon>Aequornithes</taxon>
        <taxon>Sphenisciformes</taxon>
        <taxon>Spheniscidae</taxon>
        <taxon>Aptenodytes</taxon>
    </lineage>
</organism>
<proteinExistence type="predicted"/>
<protein>
    <submittedName>
        <fullName evidence="2">Uncharacterized protein</fullName>
    </submittedName>
</protein>
<feature type="non-terminal residue" evidence="2">
    <location>
        <position position="96"/>
    </location>
</feature>
<dbReference type="EMBL" id="KL226347">
    <property type="protein sequence ID" value="KFM12464.1"/>
    <property type="molecule type" value="Genomic_DNA"/>
</dbReference>
<evidence type="ECO:0000313" key="2">
    <source>
        <dbReference type="EMBL" id="KFM12464.1"/>
    </source>
</evidence>
<name>A0A087RG60_APTFO</name>
<feature type="compositionally biased region" description="Low complexity" evidence="1">
    <location>
        <begin position="8"/>
        <end position="22"/>
    </location>
</feature>
<accession>A0A087RG60</accession>
<reference evidence="2 3" key="1">
    <citation type="submission" date="2014-04" db="EMBL/GenBank/DDBJ databases">
        <title>Genome evolution of avian class.</title>
        <authorList>
            <person name="Zhang G."/>
            <person name="Li C."/>
        </authorList>
    </citation>
    <scope>NUCLEOTIDE SEQUENCE [LARGE SCALE GENOMIC DNA]</scope>
    <source>
        <strain evidence="2">BGI_AS27</strain>
    </source>
</reference>
<dbReference type="AlphaFoldDB" id="A0A087RG60"/>
<sequence>MRAMADQAAVVAAATSLTLAPSPGSPRRGDTDGLTPHPTGTREDDGGRDGCGLIFTMDADTKLPPSPQPGGMLLADLPRAPQSRLSPAKSHTAPSS</sequence>